<keyword evidence="2" id="KW-1185">Reference proteome</keyword>
<dbReference type="Proteomes" id="UP001234989">
    <property type="component" value="Chromosome 12"/>
</dbReference>
<evidence type="ECO:0000313" key="1">
    <source>
        <dbReference type="EMBL" id="WMV58518.1"/>
    </source>
</evidence>
<protein>
    <submittedName>
        <fullName evidence="1">Uncharacterized protein</fullName>
    </submittedName>
</protein>
<accession>A0AAF1A2I1</accession>
<name>A0AAF1A2I1_SOLVR</name>
<dbReference type="AlphaFoldDB" id="A0AAF1A2I1"/>
<gene>
    <name evidence="1" type="ORF">MTR67_051903</name>
</gene>
<organism evidence="1 2">
    <name type="scientific">Solanum verrucosum</name>
    <dbReference type="NCBI Taxonomy" id="315347"/>
    <lineage>
        <taxon>Eukaryota</taxon>
        <taxon>Viridiplantae</taxon>
        <taxon>Streptophyta</taxon>
        <taxon>Embryophyta</taxon>
        <taxon>Tracheophyta</taxon>
        <taxon>Spermatophyta</taxon>
        <taxon>Magnoliopsida</taxon>
        <taxon>eudicotyledons</taxon>
        <taxon>Gunneridae</taxon>
        <taxon>Pentapetalae</taxon>
        <taxon>asterids</taxon>
        <taxon>lamiids</taxon>
        <taxon>Solanales</taxon>
        <taxon>Solanaceae</taxon>
        <taxon>Solanoideae</taxon>
        <taxon>Solaneae</taxon>
        <taxon>Solanum</taxon>
    </lineage>
</organism>
<proteinExistence type="predicted"/>
<sequence length="183" mass="20140">MNVPKGGDNVTLWKMLLPKGPHAPPHAMVPLTMRRGPRGVVHFTAHEDARESAFGIGALVHLEGATAPNSHGKDHDSWSSPRLVEVHVTPGQDEKKELVRDVHRLARLGVQLVDSTKGGFMIHHSCESSFVVDVQSKQHLNPIFMELKELVLNKSIKIFSQGGDGVLRYQGRLCVPNVDGLKE</sequence>
<reference evidence="1" key="1">
    <citation type="submission" date="2023-08" db="EMBL/GenBank/DDBJ databases">
        <title>A de novo genome assembly of Solanum verrucosum Schlechtendal, a Mexican diploid species geographically isolated from the other diploid A-genome species in potato relatives.</title>
        <authorList>
            <person name="Hosaka K."/>
        </authorList>
    </citation>
    <scope>NUCLEOTIDE SEQUENCE</scope>
    <source>
        <tissue evidence="1">Young leaves</tissue>
    </source>
</reference>
<evidence type="ECO:0000313" key="2">
    <source>
        <dbReference type="Proteomes" id="UP001234989"/>
    </source>
</evidence>
<dbReference type="EMBL" id="CP133623">
    <property type="protein sequence ID" value="WMV58518.1"/>
    <property type="molecule type" value="Genomic_DNA"/>
</dbReference>